<dbReference type="AlphaFoldDB" id="A0A8X6IEX2"/>
<evidence type="ECO:0000313" key="1">
    <source>
        <dbReference type="EMBL" id="GFS42356.1"/>
    </source>
</evidence>
<dbReference type="EMBL" id="BMAV01025547">
    <property type="protein sequence ID" value="GFS42356.1"/>
    <property type="molecule type" value="Genomic_DNA"/>
</dbReference>
<keyword evidence="2" id="KW-1185">Reference proteome</keyword>
<gene>
    <name evidence="1" type="ORF">TNIN_101601</name>
</gene>
<reference evidence="1" key="1">
    <citation type="submission" date="2020-08" db="EMBL/GenBank/DDBJ databases">
        <title>Multicomponent nature underlies the extraordinary mechanical properties of spider dragline silk.</title>
        <authorList>
            <person name="Kono N."/>
            <person name="Nakamura H."/>
            <person name="Mori M."/>
            <person name="Yoshida Y."/>
            <person name="Ohtoshi R."/>
            <person name="Malay A.D."/>
            <person name="Moran D.A.P."/>
            <person name="Tomita M."/>
            <person name="Numata K."/>
            <person name="Arakawa K."/>
        </authorList>
    </citation>
    <scope>NUCLEOTIDE SEQUENCE</scope>
</reference>
<name>A0A8X6IEX2_9ARAC</name>
<comment type="caution">
    <text evidence="1">The sequence shown here is derived from an EMBL/GenBank/DDBJ whole genome shotgun (WGS) entry which is preliminary data.</text>
</comment>
<sequence length="105" mass="11950">MVEDLLSYPNKDLQFVMLSQSHSIDISQFKGVLPKNPQNFIHDPSHSLFPKLPYEKAAGGGRNFYNVLKRLVCLKVFPFNVLQQSIGFNKSYTIFGIDLLSVFVL</sequence>
<evidence type="ECO:0000313" key="2">
    <source>
        <dbReference type="Proteomes" id="UP000886998"/>
    </source>
</evidence>
<proteinExistence type="predicted"/>
<organism evidence="1 2">
    <name type="scientific">Trichonephila inaurata madagascariensis</name>
    <dbReference type="NCBI Taxonomy" id="2747483"/>
    <lineage>
        <taxon>Eukaryota</taxon>
        <taxon>Metazoa</taxon>
        <taxon>Ecdysozoa</taxon>
        <taxon>Arthropoda</taxon>
        <taxon>Chelicerata</taxon>
        <taxon>Arachnida</taxon>
        <taxon>Araneae</taxon>
        <taxon>Araneomorphae</taxon>
        <taxon>Entelegynae</taxon>
        <taxon>Araneoidea</taxon>
        <taxon>Nephilidae</taxon>
        <taxon>Trichonephila</taxon>
        <taxon>Trichonephila inaurata</taxon>
    </lineage>
</organism>
<protein>
    <submittedName>
        <fullName evidence="1">Uncharacterized protein</fullName>
    </submittedName>
</protein>
<dbReference type="Proteomes" id="UP000886998">
    <property type="component" value="Unassembled WGS sequence"/>
</dbReference>
<accession>A0A8X6IEX2</accession>